<reference evidence="2" key="2">
    <citation type="submission" date="2015-01" db="EMBL/GenBank/DDBJ databases">
        <title>Evolutionary Origins and Diversification of the Mycorrhizal Mutualists.</title>
        <authorList>
            <consortium name="DOE Joint Genome Institute"/>
            <consortium name="Mycorrhizal Genomics Consortium"/>
            <person name="Kohler A."/>
            <person name="Kuo A."/>
            <person name="Nagy L.G."/>
            <person name="Floudas D."/>
            <person name="Copeland A."/>
            <person name="Barry K.W."/>
            <person name="Cichocki N."/>
            <person name="Veneault-Fourrey C."/>
            <person name="LaButti K."/>
            <person name="Lindquist E.A."/>
            <person name="Lipzen A."/>
            <person name="Lundell T."/>
            <person name="Morin E."/>
            <person name="Murat C."/>
            <person name="Riley R."/>
            <person name="Ohm R."/>
            <person name="Sun H."/>
            <person name="Tunlid A."/>
            <person name="Henrissat B."/>
            <person name="Grigoriev I.V."/>
            <person name="Hibbett D.S."/>
            <person name="Martin F."/>
        </authorList>
    </citation>
    <scope>NUCLEOTIDE SEQUENCE [LARGE SCALE GENOMIC DNA]</scope>
    <source>
        <strain evidence="2">Foug A</strain>
    </source>
</reference>
<dbReference type="Proteomes" id="UP000053989">
    <property type="component" value="Unassembled WGS sequence"/>
</dbReference>
<sequence length="111" mass="12281">MKPQARSLVHVIMIRPPHPMIPGDPIWGRYNGGECGDGDSHRFGVWKRDILQVGCHMPSTSPGGQGNEFVIASMPRIHARKVNGEIRLIPPDPSEREAEHTYCAAMYGHGD</sequence>
<dbReference type="EMBL" id="KN822105">
    <property type="protein sequence ID" value="KIM57156.1"/>
    <property type="molecule type" value="Genomic_DNA"/>
</dbReference>
<keyword evidence="2" id="KW-1185">Reference proteome</keyword>
<proteinExistence type="predicted"/>
<dbReference type="AlphaFoldDB" id="A0A0C3DMA0"/>
<organism evidence="1 2">
    <name type="scientific">Scleroderma citrinum Foug A</name>
    <dbReference type="NCBI Taxonomy" id="1036808"/>
    <lineage>
        <taxon>Eukaryota</taxon>
        <taxon>Fungi</taxon>
        <taxon>Dikarya</taxon>
        <taxon>Basidiomycota</taxon>
        <taxon>Agaricomycotina</taxon>
        <taxon>Agaricomycetes</taxon>
        <taxon>Agaricomycetidae</taxon>
        <taxon>Boletales</taxon>
        <taxon>Sclerodermatineae</taxon>
        <taxon>Sclerodermataceae</taxon>
        <taxon>Scleroderma</taxon>
    </lineage>
</organism>
<gene>
    <name evidence="1" type="ORF">SCLCIDRAFT_1219704</name>
</gene>
<protein>
    <submittedName>
        <fullName evidence="1">Uncharacterized protein</fullName>
    </submittedName>
</protein>
<evidence type="ECO:0000313" key="2">
    <source>
        <dbReference type="Proteomes" id="UP000053989"/>
    </source>
</evidence>
<evidence type="ECO:0000313" key="1">
    <source>
        <dbReference type="EMBL" id="KIM57156.1"/>
    </source>
</evidence>
<name>A0A0C3DMA0_9AGAM</name>
<dbReference type="InParanoid" id="A0A0C3DMA0"/>
<reference evidence="1 2" key="1">
    <citation type="submission" date="2014-04" db="EMBL/GenBank/DDBJ databases">
        <authorList>
            <consortium name="DOE Joint Genome Institute"/>
            <person name="Kuo A."/>
            <person name="Kohler A."/>
            <person name="Nagy L.G."/>
            <person name="Floudas D."/>
            <person name="Copeland A."/>
            <person name="Barry K.W."/>
            <person name="Cichocki N."/>
            <person name="Veneault-Fourrey C."/>
            <person name="LaButti K."/>
            <person name="Lindquist E.A."/>
            <person name="Lipzen A."/>
            <person name="Lundell T."/>
            <person name="Morin E."/>
            <person name="Murat C."/>
            <person name="Sun H."/>
            <person name="Tunlid A."/>
            <person name="Henrissat B."/>
            <person name="Grigoriev I.V."/>
            <person name="Hibbett D.S."/>
            <person name="Martin F."/>
            <person name="Nordberg H.P."/>
            <person name="Cantor M.N."/>
            <person name="Hua S.X."/>
        </authorList>
    </citation>
    <scope>NUCLEOTIDE SEQUENCE [LARGE SCALE GENOMIC DNA]</scope>
    <source>
        <strain evidence="1 2">Foug A</strain>
    </source>
</reference>
<accession>A0A0C3DMA0</accession>
<dbReference type="HOGENOM" id="CLU_2159879_0_0_1"/>